<dbReference type="STRING" id="430453.SAMN04487962_11095"/>
<dbReference type="InterPro" id="IPR036291">
    <property type="entry name" value="NAD(P)-bd_dom_sf"/>
</dbReference>
<dbReference type="NCBIfam" id="NF009466">
    <property type="entry name" value="PRK12826.1-2"/>
    <property type="match status" value="1"/>
</dbReference>
<dbReference type="PRINTS" id="PR00080">
    <property type="entry name" value="SDRFAMILY"/>
</dbReference>
<name>A0A1I0EPV3_9GAMM</name>
<keyword evidence="3" id="KW-1185">Reference proteome</keyword>
<dbReference type="SUPFAM" id="SSF51735">
    <property type="entry name" value="NAD(P)-binding Rossmann-fold domains"/>
    <property type="match status" value="1"/>
</dbReference>
<sequence>MTRFTGRVAIVTGAGSGIGRATALRLASEGARVVLADWSEEGLLETASLLPSEAVHVERKLDVSDEDAVKALVSEVKEQFGQIDILVNNAGISGGSYPPVTENEKADWEKILGVNLIGAMLMIKHVAPHMQERQQGAIVNTASVAGIRSGAGGNPYSASKAGVINLTQTAACDLGGYNVRVNAVCPGLVETGMTKAVFDYARANEKEHKLGSRCELRRYGRPEELAAAICFLASDDASYITGQALPVDGGNTASLNMPGMKV</sequence>
<organism evidence="2 3">
    <name type="scientific">Marinobacter segnicrescens</name>
    <dbReference type="NCBI Taxonomy" id="430453"/>
    <lineage>
        <taxon>Bacteria</taxon>
        <taxon>Pseudomonadati</taxon>
        <taxon>Pseudomonadota</taxon>
        <taxon>Gammaproteobacteria</taxon>
        <taxon>Pseudomonadales</taxon>
        <taxon>Marinobacteraceae</taxon>
        <taxon>Marinobacter</taxon>
    </lineage>
</organism>
<dbReference type="PRINTS" id="PR00081">
    <property type="entry name" value="GDHRDH"/>
</dbReference>
<evidence type="ECO:0000313" key="3">
    <source>
        <dbReference type="Proteomes" id="UP000198762"/>
    </source>
</evidence>
<dbReference type="InterPro" id="IPR020904">
    <property type="entry name" value="Sc_DH/Rdtase_CS"/>
</dbReference>
<dbReference type="PANTHER" id="PTHR42760">
    <property type="entry name" value="SHORT-CHAIN DEHYDROGENASES/REDUCTASES FAMILY MEMBER"/>
    <property type="match status" value="1"/>
</dbReference>
<accession>A0A1I0EPV3</accession>
<gene>
    <name evidence="2" type="ORF">SAMN04487962_11095</name>
</gene>
<dbReference type="OrthoDB" id="9787298at2"/>
<dbReference type="Pfam" id="PF13561">
    <property type="entry name" value="adh_short_C2"/>
    <property type="match status" value="1"/>
</dbReference>
<protein>
    <submittedName>
        <fullName evidence="2">NAD(P)-dependent dehydrogenase, short-chain alcohol dehydrogenase family</fullName>
    </submittedName>
</protein>
<dbReference type="AlphaFoldDB" id="A0A1I0EPV3"/>
<dbReference type="RefSeq" id="WP_091852119.1">
    <property type="nucleotide sequence ID" value="NZ_FOHZ01000010.1"/>
</dbReference>
<dbReference type="GO" id="GO:0016616">
    <property type="term" value="F:oxidoreductase activity, acting on the CH-OH group of donors, NAD or NADP as acceptor"/>
    <property type="evidence" value="ECO:0007669"/>
    <property type="project" value="TreeGrafter"/>
</dbReference>
<dbReference type="PANTHER" id="PTHR42760:SF40">
    <property type="entry name" value="3-OXOACYL-[ACYL-CARRIER-PROTEIN] REDUCTASE, CHLOROPLASTIC"/>
    <property type="match status" value="1"/>
</dbReference>
<reference evidence="3" key="1">
    <citation type="submission" date="2016-10" db="EMBL/GenBank/DDBJ databases">
        <authorList>
            <person name="Varghese N."/>
            <person name="Submissions S."/>
        </authorList>
    </citation>
    <scope>NUCLEOTIDE SEQUENCE [LARGE SCALE GENOMIC DNA]</scope>
    <source>
        <strain evidence="3">CGMCC 1.6489</strain>
    </source>
</reference>
<evidence type="ECO:0000313" key="2">
    <source>
        <dbReference type="EMBL" id="SET47552.1"/>
    </source>
</evidence>
<dbReference type="Proteomes" id="UP000198762">
    <property type="component" value="Unassembled WGS sequence"/>
</dbReference>
<dbReference type="FunFam" id="3.40.50.720:FF:000084">
    <property type="entry name" value="Short-chain dehydrogenase reductase"/>
    <property type="match status" value="1"/>
</dbReference>
<comment type="similarity">
    <text evidence="1">Belongs to the short-chain dehydrogenases/reductases (SDR) family.</text>
</comment>
<dbReference type="CDD" id="cd05233">
    <property type="entry name" value="SDR_c"/>
    <property type="match status" value="1"/>
</dbReference>
<dbReference type="NCBIfam" id="NF005559">
    <property type="entry name" value="PRK07231.1"/>
    <property type="match status" value="1"/>
</dbReference>
<dbReference type="InterPro" id="IPR002347">
    <property type="entry name" value="SDR_fam"/>
</dbReference>
<proteinExistence type="inferred from homology"/>
<dbReference type="GO" id="GO:0030497">
    <property type="term" value="P:fatty acid elongation"/>
    <property type="evidence" value="ECO:0007669"/>
    <property type="project" value="TreeGrafter"/>
</dbReference>
<dbReference type="EMBL" id="FOHZ01000010">
    <property type="protein sequence ID" value="SET47552.1"/>
    <property type="molecule type" value="Genomic_DNA"/>
</dbReference>
<dbReference type="PROSITE" id="PS00061">
    <property type="entry name" value="ADH_SHORT"/>
    <property type="match status" value="1"/>
</dbReference>
<evidence type="ECO:0000256" key="1">
    <source>
        <dbReference type="ARBA" id="ARBA00006484"/>
    </source>
</evidence>
<dbReference type="Gene3D" id="3.40.50.720">
    <property type="entry name" value="NAD(P)-binding Rossmann-like Domain"/>
    <property type="match status" value="1"/>
</dbReference>